<feature type="transmembrane region" description="Helical" evidence="14">
    <location>
        <begin position="191"/>
        <end position="212"/>
    </location>
</feature>
<sequence>MPNLEFIQQSGTLGYVLLFAPGVVLLAIALVIKGAVKTTHNFVISGRLLGFGFGVASLISVWTWSMAVMLSSAQAYTWGTSGLIWFIVPNGLAVIIMVPFALKLRQKMPSGYTLAEFIRARFQNSVSSVATLVFLIGALLGVIMINLAGLVLVMNKIFGLTPISIVITGIIVVTVYSYFGGLTTSAVTGTLNTLLLGVGSSVVVLFALAKAGGAELVFNEVKALETEHLNPFNPVTAASFGLALALGLLTNVIADQSFWQRVWAIRPKDLGRSFLWAGVWFYPIPLALGLLGFIGVAYGVTPEQLGSLGAGAVGPHVIASLGLPIFIIALYTLVVVNACFAAIDGALSGVTSLVAVDVVHRYWPNVSERTLFTITKTSMIVAAAIAGGVVLTGIDYVNLVTTVYFYGTSLLIPVTLSIFWSRMTGTGYVAGVLAGILVGGPLRETLGPTYGPLFGIIGLIAASAIVSVVVSLRAGTKFDFDSLTGGTAALLERDAASAAGKAAAVPVPAEAAAAPAEPAVKQ</sequence>
<keyword evidence="16" id="KW-1185">Reference proteome</keyword>
<keyword evidence="6" id="KW-0769">Symport</keyword>
<evidence type="ECO:0000313" key="15">
    <source>
        <dbReference type="EMBL" id="CAJ1580026.1"/>
    </source>
</evidence>
<feature type="transmembrane region" description="Helical" evidence="14">
    <location>
        <begin position="379"/>
        <end position="397"/>
    </location>
</feature>
<name>A0ABN9P1I8_9MYCO</name>
<feature type="transmembrane region" description="Helical" evidence="14">
    <location>
        <begin position="232"/>
        <end position="254"/>
    </location>
</feature>
<organism evidence="15 16">
    <name type="scientific">[Mycobacterium] wendilense</name>
    <dbReference type="NCBI Taxonomy" id="3064284"/>
    <lineage>
        <taxon>Bacteria</taxon>
        <taxon>Bacillati</taxon>
        <taxon>Actinomycetota</taxon>
        <taxon>Actinomycetes</taxon>
        <taxon>Mycobacteriales</taxon>
        <taxon>Mycobacteriaceae</taxon>
        <taxon>Mycolicibacter</taxon>
    </lineage>
</organism>
<feature type="transmembrane region" description="Helical" evidence="14">
    <location>
        <begin position="48"/>
        <end position="70"/>
    </location>
</feature>
<dbReference type="InterPro" id="IPR001734">
    <property type="entry name" value="Na/solute_symporter"/>
</dbReference>
<dbReference type="InterPro" id="IPR050277">
    <property type="entry name" value="Sodium:Solute_Symporter"/>
</dbReference>
<evidence type="ECO:0000256" key="1">
    <source>
        <dbReference type="ARBA" id="ARBA00004651"/>
    </source>
</evidence>
<gene>
    <name evidence="15" type="ORF">MU0050_000807</name>
</gene>
<keyword evidence="8" id="KW-0915">Sodium</keyword>
<protein>
    <submittedName>
        <fullName evidence="15">Sodium:solute symporter</fullName>
    </submittedName>
</protein>
<evidence type="ECO:0000256" key="6">
    <source>
        <dbReference type="ARBA" id="ARBA00022847"/>
    </source>
</evidence>
<comment type="catalytic activity">
    <reaction evidence="12">
        <text>L-proline(in) + Na(+)(in) = L-proline(out) + Na(+)(out)</text>
        <dbReference type="Rhea" id="RHEA:28967"/>
        <dbReference type="ChEBI" id="CHEBI:29101"/>
        <dbReference type="ChEBI" id="CHEBI:60039"/>
    </reaction>
</comment>
<dbReference type="Pfam" id="PF00474">
    <property type="entry name" value="SSF"/>
    <property type="match status" value="1"/>
</dbReference>
<dbReference type="InterPro" id="IPR038377">
    <property type="entry name" value="Na/Glc_symporter_sf"/>
</dbReference>
<keyword evidence="10 14" id="KW-0472">Membrane</keyword>
<proteinExistence type="inferred from homology"/>
<dbReference type="EMBL" id="OY726395">
    <property type="protein sequence ID" value="CAJ1580026.1"/>
    <property type="molecule type" value="Genomic_DNA"/>
</dbReference>
<evidence type="ECO:0000256" key="5">
    <source>
        <dbReference type="ARBA" id="ARBA00022692"/>
    </source>
</evidence>
<accession>A0ABN9P1I8</accession>
<evidence type="ECO:0000313" key="16">
    <source>
        <dbReference type="Proteomes" id="UP001190466"/>
    </source>
</evidence>
<dbReference type="RefSeq" id="WP_316514474.1">
    <property type="nucleotide sequence ID" value="NZ_OY726395.1"/>
</dbReference>
<evidence type="ECO:0000256" key="7">
    <source>
        <dbReference type="ARBA" id="ARBA00022989"/>
    </source>
</evidence>
<evidence type="ECO:0000256" key="3">
    <source>
        <dbReference type="ARBA" id="ARBA00022448"/>
    </source>
</evidence>
<comment type="similarity">
    <text evidence="2 13">Belongs to the sodium:solute symporter (SSF) (TC 2.A.21) family.</text>
</comment>
<evidence type="ECO:0000256" key="12">
    <source>
        <dbReference type="ARBA" id="ARBA00033708"/>
    </source>
</evidence>
<evidence type="ECO:0000256" key="2">
    <source>
        <dbReference type="ARBA" id="ARBA00006434"/>
    </source>
</evidence>
<dbReference type="PANTHER" id="PTHR48086:SF3">
    <property type="entry name" value="SODIUM_PROLINE SYMPORTER"/>
    <property type="match status" value="1"/>
</dbReference>
<evidence type="ECO:0000256" key="11">
    <source>
        <dbReference type="ARBA" id="ARBA00023201"/>
    </source>
</evidence>
<dbReference type="PANTHER" id="PTHR48086">
    <property type="entry name" value="SODIUM/PROLINE SYMPORTER-RELATED"/>
    <property type="match status" value="1"/>
</dbReference>
<evidence type="ECO:0000256" key="10">
    <source>
        <dbReference type="ARBA" id="ARBA00023136"/>
    </source>
</evidence>
<feature type="transmembrane region" description="Helical" evidence="14">
    <location>
        <begin position="403"/>
        <end position="420"/>
    </location>
</feature>
<feature type="transmembrane region" description="Helical" evidence="14">
    <location>
        <begin position="129"/>
        <end position="151"/>
    </location>
</feature>
<keyword evidence="3" id="KW-0813">Transport</keyword>
<evidence type="ECO:0000256" key="13">
    <source>
        <dbReference type="RuleBase" id="RU362091"/>
    </source>
</evidence>
<dbReference type="PROSITE" id="PS50283">
    <property type="entry name" value="NA_SOLUT_SYMP_3"/>
    <property type="match status" value="1"/>
</dbReference>
<evidence type="ECO:0000256" key="4">
    <source>
        <dbReference type="ARBA" id="ARBA00022475"/>
    </source>
</evidence>
<reference evidence="15 16" key="1">
    <citation type="submission" date="2023-08" db="EMBL/GenBank/DDBJ databases">
        <authorList>
            <person name="Folkvardsen B D."/>
            <person name="Norman A."/>
        </authorList>
    </citation>
    <scope>NUCLEOTIDE SEQUENCE [LARGE SCALE GENOMIC DNA]</scope>
    <source>
        <strain evidence="15 16">Mu0050</strain>
    </source>
</reference>
<keyword evidence="5 14" id="KW-0812">Transmembrane</keyword>
<evidence type="ECO:0000256" key="9">
    <source>
        <dbReference type="ARBA" id="ARBA00023065"/>
    </source>
</evidence>
<keyword evidence="11" id="KW-0739">Sodium transport</keyword>
<keyword evidence="4" id="KW-1003">Cell membrane</keyword>
<dbReference type="Proteomes" id="UP001190466">
    <property type="component" value="Chromosome"/>
</dbReference>
<feature type="transmembrane region" description="Helical" evidence="14">
    <location>
        <begin position="12"/>
        <end position="36"/>
    </location>
</feature>
<evidence type="ECO:0000256" key="14">
    <source>
        <dbReference type="SAM" id="Phobius"/>
    </source>
</evidence>
<feature type="transmembrane region" description="Helical" evidence="14">
    <location>
        <begin position="274"/>
        <end position="298"/>
    </location>
</feature>
<keyword evidence="7 14" id="KW-1133">Transmembrane helix</keyword>
<feature type="transmembrane region" description="Helical" evidence="14">
    <location>
        <begin position="157"/>
        <end position="179"/>
    </location>
</feature>
<comment type="subcellular location">
    <subcellularLocation>
        <location evidence="1">Cell membrane</location>
        <topology evidence="1">Multi-pass membrane protein</topology>
    </subcellularLocation>
</comment>
<evidence type="ECO:0000256" key="8">
    <source>
        <dbReference type="ARBA" id="ARBA00023053"/>
    </source>
</evidence>
<dbReference type="Gene3D" id="1.20.1730.10">
    <property type="entry name" value="Sodium/glucose cotransporter"/>
    <property type="match status" value="1"/>
</dbReference>
<feature type="transmembrane region" description="Helical" evidence="14">
    <location>
        <begin position="82"/>
        <end position="102"/>
    </location>
</feature>
<feature type="transmembrane region" description="Helical" evidence="14">
    <location>
        <begin position="449"/>
        <end position="472"/>
    </location>
</feature>
<keyword evidence="9" id="KW-0406">Ion transport</keyword>